<dbReference type="InterPro" id="IPR036610">
    <property type="entry name" value="PEBP-like_sf"/>
</dbReference>
<dbReference type="PANTHER" id="PTHR30289">
    <property type="entry name" value="UNCHARACTERIZED PROTEIN YBCL-RELATED"/>
    <property type="match status" value="1"/>
</dbReference>
<dbReference type="GO" id="GO:0004860">
    <property type="term" value="F:protein kinase inhibitor activity"/>
    <property type="evidence" value="ECO:0007669"/>
    <property type="project" value="UniProtKB-KW"/>
</dbReference>
<dbReference type="PROSITE" id="PS51257">
    <property type="entry name" value="PROKAR_LIPOPROTEIN"/>
    <property type="match status" value="1"/>
</dbReference>
<protein>
    <submittedName>
        <fullName evidence="2">YbhB/YbcL family Raf kinase inhibitor-like protein</fullName>
    </submittedName>
</protein>
<dbReference type="CDD" id="cd00865">
    <property type="entry name" value="PEBP_bact_arch"/>
    <property type="match status" value="1"/>
</dbReference>
<gene>
    <name evidence="2" type="ORF">ACEZDE_29930</name>
</gene>
<dbReference type="SUPFAM" id="SSF49777">
    <property type="entry name" value="PEBP-like"/>
    <property type="match status" value="1"/>
</dbReference>
<dbReference type="EMBL" id="JBHFAB010000030">
    <property type="protein sequence ID" value="MFC1420833.1"/>
    <property type="molecule type" value="Genomic_DNA"/>
</dbReference>
<sequence>MPDLSVRRVVRVGALGLGALCMLGAVTGCGGGGGAAVHPTAPAAITVTSADFQQDGVIPVRFTCAGDGTVPALAWSGVPADTGWLALVVDDPSAPGGTYHHWYVVQIPPAVKGVAEGGAPQGRTVVGWKAPCPPTHTTDTYEFTVYALPKGYAPTKLGAVPVYDVDGLAAHALGEGTLSATATGS</sequence>
<dbReference type="RefSeq" id="WP_380542854.1">
    <property type="nucleotide sequence ID" value="NZ_JBHFAB010000030.1"/>
</dbReference>
<dbReference type="Gene3D" id="3.90.280.10">
    <property type="entry name" value="PEBP-like"/>
    <property type="match status" value="1"/>
</dbReference>
<comment type="caution">
    <text evidence="2">The sequence shown here is derived from an EMBL/GenBank/DDBJ whole genome shotgun (WGS) entry which is preliminary data.</text>
</comment>
<name>A0ABV6W4J3_9ACTN</name>
<dbReference type="Proteomes" id="UP001592531">
    <property type="component" value="Unassembled WGS sequence"/>
</dbReference>
<accession>A0ABV6W4J3</accession>
<organism evidence="2 3">
    <name type="scientific">Streptacidiphilus cavernicola</name>
    <dbReference type="NCBI Taxonomy" id="3342716"/>
    <lineage>
        <taxon>Bacteria</taxon>
        <taxon>Bacillati</taxon>
        <taxon>Actinomycetota</taxon>
        <taxon>Actinomycetes</taxon>
        <taxon>Kitasatosporales</taxon>
        <taxon>Streptomycetaceae</taxon>
        <taxon>Streptacidiphilus</taxon>
    </lineage>
</organism>
<keyword evidence="3" id="KW-1185">Reference proteome</keyword>
<reference evidence="2 3" key="1">
    <citation type="submission" date="2024-09" db="EMBL/GenBank/DDBJ databases">
        <authorList>
            <person name="Lee S.D."/>
        </authorList>
    </citation>
    <scope>NUCLEOTIDE SEQUENCE [LARGE SCALE GENOMIC DNA]</scope>
    <source>
        <strain evidence="2 3">N8-3</strain>
    </source>
</reference>
<proteinExistence type="inferred from homology"/>
<evidence type="ECO:0000256" key="1">
    <source>
        <dbReference type="ARBA" id="ARBA00007120"/>
    </source>
</evidence>
<dbReference type="InterPro" id="IPR005247">
    <property type="entry name" value="YbhB_YbcL/LppC-like"/>
</dbReference>
<dbReference type="PANTHER" id="PTHR30289:SF1">
    <property type="entry name" value="PEBP (PHOSPHATIDYLETHANOLAMINE-BINDING PROTEIN) FAMILY PROTEIN"/>
    <property type="match status" value="1"/>
</dbReference>
<comment type="similarity">
    <text evidence="1">Belongs to the UPF0098 family.</text>
</comment>
<keyword evidence="2" id="KW-0649">Protein kinase inhibitor</keyword>
<dbReference type="Pfam" id="PF01161">
    <property type="entry name" value="PBP"/>
    <property type="match status" value="1"/>
</dbReference>
<evidence type="ECO:0000313" key="3">
    <source>
        <dbReference type="Proteomes" id="UP001592531"/>
    </source>
</evidence>
<evidence type="ECO:0000313" key="2">
    <source>
        <dbReference type="EMBL" id="MFC1420833.1"/>
    </source>
</evidence>
<dbReference type="InterPro" id="IPR008914">
    <property type="entry name" value="PEBP"/>
</dbReference>